<dbReference type="AlphaFoldDB" id="A0A1I2MMN0"/>
<organism evidence="1 2">
    <name type="scientific">Desulfotruncus arcticus DSM 17038</name>
    <dbReference type="NCBI Taxonomy" id="1121424"/>
    <lineage>
        <taxon>Bacteria</taxon>
        <taxon>Bacillati</taxon>
        <taxon>Bacillota</taxon>
        <taxon>Clostridia</taxon>
        <taxon>Eubacteriales</taxon>
        <taxon>Desulfallaceae</taxon>
        <taxon>Desulfotruncus</taxon>
    </lineage>
</organism>
<dbReference type="Proteomes" id="UP000199337">
    <property type="component" value="Unassembled WGS sequence"/>
</dbReference>
<keyword evidence="2" id="KW-1185">Reference proteome</keyword>
<proteinExistence type="predicted"/>
<accession>A0A1I2MMN0</accession>
<dbReference type="OrthoDB" id="1725862at2"/>
<gene>
    <name evidence="1" type="ORF">SAMN05660649_00001</name>
</gene>
<protein>
    <submittedName>
        <fullName evidence="1">Uncharacterized protein</fullName>
    </submittedName>
</protein>
<dbReference type="STRING" id="341036.SAMN05660649_00001"/>
<dbReference type="EMBL" id="FOOX01000001">
    <property type="protein sequence ID" value="SFF92160.1"/>
    <property type="molecule type" value="Genomic_DNA"/>
</dbReference>
<evidence type="ECO:0000313" key="2">
    <source>
        <dbReference type="Proteomes" id="UP000199337"/>
    </source>
</evidence>
<sequence>MSDKNNVLWEKHRLYLPDMRNRAIHRCGHCKFFVGIRGKTETRKGCVVKIKAYGNLEKPVPPVVPVMDIIKRVGLEGLDECLKHGAPDAQSCGSFKLKQTR</sequence>
<dbReference type="RefSeq" id="WP_092467465.1">
    <property type="nucleotide sequence ID" value="NZ_FOOX01000001.1"/>
</dbReference>
<evidence type="ECO:0000313" key="1">
    <source>
        <dbReference type="EMBL" id="SFF92160.1"/>
    </source>
</evidence>
<reference evidence="2" key="1">
    <citation type="submission" date="2016-10" db="EMBL/GenBank/DDBJ databases">
        <authorList>
            <person name="Varghese N."/>
            <person name="Submissions S."/>
        </authorList>
    </citation>
    <scope>NUCLEOTIDE SEQUENCE [LARGE SCALE GENOMIC DNA]</scope>
    <source>
        <strain evidence="2">DSM 17038</strain>
    </source>
</reference>
<name>A0A1I2MMN0_9FIRM</name>